<proteinExistence type="predicted"/>
<reference evidence="1" key="3">
    <citation type="submission" date="2025-08" db="UniProtKB">
        <authorList>
            <consortium name="Ensembl"/>
        </authorList>
    </citation>
    <scope>IDENTIFICATION</scope>
    <source>
        <strain evidence="1">JP 163 A</strain>
    </source>
</reference>
<keyword evidence="2" id="KW-1185">Reference proteome</keyword>
<protein>
    <submittedName>
        <fullName evidence="1">Uncharacterized protein</fullName>
    </submittedName>
</protein>
<reference evidence="2" key="1">
    <citation type="submission" date="2012-01" db="EMBL/GenBank/DDBJ databases">
        <authorList>
            <person name="Walter R."/>
            <person name="Schartl M."/>
            <person name="Warren W."/>
        </authorList>
    </citation>
    <scope>NUCLEOTIDE SEQUENCE [LARGE SCALE GENOMIC DNA]</scope>
    <source>
        <strain evidence="2">JP 163 A</strain>
    </source>
</reference>
<dbReference type="STRING" id="8083.ENSXMAP00000023159"/>
<dbReference type="Ensembl" id="ENSXMAT00000038622.1">
    <property type="protein sequence ID" value="ENSXMAP00000023159.1"/>
    <property type="gene ID" value="ENSXMAG00000029437.1"/>
</dbReference>
<dbReference type="AlphaFoldDB" id="A0A3B5PYR0"/>
<reference evidence="2" key="2">
    <citation type="journal article" date="2013" name="Nat. Genet.">
        <title>The genome of the platyfish, Xiphophorus maculatus, provides insights into evolutionary adaptation and several complex traits.</title>
        <authorList>
            <person name="Schartl M."/>
            <person name="Walter R.B."/>
            <person name="Shen Y."/>
            <person name="Garcia T."/>
            <person name="Catchen J."/>
            <person name="Amores A."/>
            <person name="Braasch I."/>
            <person name="Chalopin D."/>
            <person name="Volff J.N."/>
            <person name="Lesch K.P."/>
            <person name="Bisazza A."/>
            <person name="Minx P."/>
            <person name="Hillier L."/>
            <person name="Wilson R.K."/>
            <person name="Fuerstenberg S."/>
            <person name="Boore J."/>
            <person name="Searle S."/>
            <person name="Postlethwait J.H."/>
            <person name="Warren W.C."/>
        </authorList>
    </citation>
    <scope>NUCLEOTIDE SEQUENCE [LARGE SCALE GENOMIC DNA]</scope>
    <source>
        <strain evidence="2">JP 163 A</strain>
    </source>
</reference>
<dbReference type="Proteomes" id="UP000002852">
    <property type="component" value="Unassembled WGS sequence"/>
</dbReference>
<dbReference type="InParanoid" id="A0A3B5PYR0"/>
<organism evidence="1 2">
    <name type="scientific">Xiphophorus maculatus</name>
    <name type="common">Southern platyfish</name>
    <name type="synonym">Platypoecilus maculatus</name>
    <dbReference type="NCBI Taxonomy" id="8083"/>
    <lineage>
        <taxon>Eukaryota</taxon>
        <taxon>Metazoa</taxon>
        <taxon>Chordata</taxon>
        <taxon>Craniata</taxon>
        <taxon>Vertebrata</taxon>
        <taxon>Euteleostomi</taxon>
        <taxon>Actinopterygii</taxon>
        <taxon>Neopterygii</taxon>
        <taxon>Teleostei</taxon>
        <taxon>Neoteleostei</taxon>
        <taxon>Acanthomorphata</taxon>
        <taxon>Ovalentaria</taxon>
        <taxon>Atherinomorphae</taxon>
        <taxon>Cyprinodontiformes</taxon>
        <taxon>Poeciliidae</taxon>
        <taxon>Poeciliinae</taxon>
        <taxon>Xiphophorus</taxon>
    </lineage>
</organism>
<reference evidence="1" key="4">
    <citation type="submission" date="2025-09" db="UniProtKB">
        <authorList>
            <consortium name="Ensembl"/>
        </authorList>
    </citation>
    <scope>IDENTIFICATION</scope>
    <source>
        <strain evidence="1">JP 163 A</strain>
    </source>
</reference>
<dbReference type="OMA" id="QTACVRP"/>
<evidence type="ECO:0000313" key="2">
    <source>
        <dbReference type="Proteomes" id="UP000002852"/>
    </source>
</evidence>
<name>A0A3B5PYR0_XIPMA</name>
<sequence length="191" mass="21084">SEQRPQLSSFKLHNLAPVLVSSGCCSLLNLAVQFVVCVKSVQLQSVCVKSVQLQSVCVKSVQLQSVCVKSVRLQSVCVKSVRLQSVCVKSVRLQSVCVKSLQSVCVKSVQLQSVCVKSVRLQSVSSKRAPPLVCHQFLSSSPSLCVDMTDCRWWIFSFELRFIFSTPHCVNTTFPLRAPLPCLYMFAATHA</sequence>
<accession>A0A3B5PYR0</accession>
<evidence type="ECO:0000313" key="1">
    <source>
        <dbReference type="Ensembl" id="ENSXMAP00000023159.1"/>
    </source>
</evidence>